<dbReference type="InterPro" id="IPR029044">
    <property type="entry name" value="Nucleotide-diphossugar_trans"/>
</dbReference>
<feature type="non-terminal residue" evidence="4">
    <location>
        <position position="1"/>
    </location>
</feature>
<comment type="caution">
    <text evidence="4">The sequence shown here is derived from an EMBL/GenBank/DDBJ whole genome shotgun (WGS) entry which is preliminary data.</text>
</comment>
<proteinExistence type="inferred from homology"/>
<reference evidence="4 5" key="1">
    <citation type="submission" date="2024-07" db="EMBL/GenBank/DDBJ databases">
        <title>Chromosome-level genome assembly of the water stick insect Ranatra chinensis (Heteroptera: Nepidae).</title>
        <authorList>
            <person name="Liu X."/>
        </authorList>
    </citation>
    <scope>NUCLEOTIDE SEQUENCE [LARGE SCALE GENOMIC DNA]</scope>
    <source>
        <strain evidence="4">Cailab_2021Rc</strain>
        <tissue evidence="4">Muscle</tissue>
    </source>
</reference>
<dbReference type="PANTHER" id="PTHR10730:SF53">
    <property type="entry name" value="GLYCOSYLTRANSFERASE 25 FAMILY MEMBER"/>
    <property type="match status" value="1"/>
</dbReference>
<dbReference type="Proteomes" id="UP001558652">
    <property type="component" value="Unassembled WGS sequence"/>
</dbReference>
<comment type="similarity">
    <text evidence="1">Belongs to the glycosyltransferase 25 family.</text>
</comment>
<dbReference type="PANTHER" id="PTHR10730">
    <property type="entry name" value="PROCOLLAGEN-LYSINE,2-OXOGLUTARATE 5-DIOXYGENASE/GLYCOSYLTRANSFERASE 25 FAMILY MEMBER"/>
    <property type="match status" value="1"/>
</dbReference>
<evidence type="ECO:0000256" key="1">
    <source>
        <dbReference type="ARBA" id="ARBA00006721"/>
    </source>
</evidence>
<evidence type="ECO:0000313" key="5">
    <source>
        <dbReference type="Proteomes" id="UP001558652"/>
    </source>
</evidence>
<evidence type="ECO:0000313" key="4">
    <source>
        <dbReference type="EMBL" id="KAL1117321.1"/>
    </source>
</evidence>
<dbReference type="EMBL" id="JBFDAA010000016">
    <property type="protein sequence ID" value="KAL1117321.1"/>
    <property type="molecule type" value="Genomic_DNA"/>
</dbReference>
<protein>
    <submittedName>
        <fullName evidence="4">Uncharacterized protein</fullName>
    </submittedName>
</protein>
<dbReference type="InterPro" id="IPR050757">
    <property type="entry name" value="Collagen_mod_GT25"/>
</dbReference>
<evidence type="ECO:0000256" key="3">
    <source>
        <dbReference type="ARBA" id="ARBA00022679"/>
    </source>
</evidence>
<dbReference type="GO" id="GO:0016740">
    <property type="term" value="F:transferase activity"/>
    <property type="evidence" value="ECO:0007669"/>
    <property type="project" value="UniProtKB-KW"/>
</dbReference>
<dbReference type="AlphaFoldDB" id="A0ABD0Y1J6"/>
<sequence length="288" mass="32994">WLAAHGNRYHSVDVQLTHSGGSGGQSDVIQGEEGVAHWPKARYSHVIHLREEALTFARRIWADYLWMLDCDVFITNPVTLTHLVSLRRTVVAPMLRSDGLYSNFWCGMTPELYYMRTDSYTPILNRKSKGCHRVPMVHSAVLLDLRAVESDGLTYSPDRLLGYAGPRDDIITFARSANMTGVNMYVCNEEIYGYIMVPLEKDDQLSYDLLQLRNLKLEILADGPPLEPSSNLEEFLLWPEDDSHVRDSLVEKVYMISLLRRPERRLRMEQCFRELNLTSVTVDAVDGK</sequence>
<keyword evidence="5" id="KW-1185">Reference proteome</keyword>
<organism evidence="4 5">
    <name type="scientific">Ranatra chinensis</name>
    <dbReference type="NCBI Taxonomy" id="642074"/>
    <lineage>
        <taxon>Eukaryota</taxon>
        <taxon>Metazoa</taxon>
        <taxon>Ecdysozoa</taxon>
        <taxon>Arthropoda</taxon>
        <taxon>Hexapoda</taxon>
        <taxon>Insecta</taxon>
        <taxon>Pterygota</taxon>
        <taxon>Neoptera</taxon>
        <taxon>Paraneoptera</taxon>
        <taxon>Hemiptera</taxon>
        <taxon>Heteroptera</taxon>
        <taxon>Panheteroptera</taxon>
        <taxon>Nepomorpha</taxon>
        <taxon>Nepidae</taxon>
        <taxon>Ranatrinae</taxon>
        <taxon>Ranatra</taxon>
    </lineage>
</organism>
<dbReference type="Gene3D" id="3.90.550.10">
    <property type="entry name" value="Spore Coat Polysaccharide Biosynthesis Protein SpsA, Chain A"/>
    <property type="match status" value="1"/>
</dbReference>
<accession>A0ABD0Y1J6</accession>
<keyword evidence="3" id="KW-0808">Transferase</keyword>
<gene>
    <name evidence="4" type="ORF">AAG570_004647</name>
</gene>
<keyword evidence="2" id="KW-0328">Glycosyltransferase</keyword>
<evidence type="ECO:0000256" key="2">
    <source>
        <dbReference type="ARBA" id="ARBA00022676"/>
    </source>
</evidence>
<name>A0ABD0Y1J6_9HEMI</name>